<dbReference type="PANTHER" id="PTHR32071">
    <property type="entry name" value="TRANSCRIPTIONAL REGULATORY PROTEIN"/>
    <property type="match status" value="1"/>
</dbReference>
<dbReference type="InterPro" id="IPR003593">
    <property type="entry name" value="AAA+_ATPase"/>
</dbReference>
<dbReference type="SMART" id="SM00448">
    <property type="entry name" value="REC"/>
    <property type="match status" value="1"/>
</dbReference>
<keyword evidence="5" id="KW-0804">Transcription</keyword>
<evidence type="ECO:0000259" key="8">
    <source>
        <dbReference type="PROSITE" id="PS50110"/>
    </source>
</evidence>
<organism evidence="9 10">
    <name type="scientific">Dawidia soli</name>
    <dbReference type="NCBI Taxonomy" id="2782352"/>
    <lineage>
        <taxon>Bacteria</taxon>
        <taxon>Pseudomonadati</taxon>
        <taxon>Bacteroidota</taxon>
        <taxon>Cytophagia</taxon>
        <taxon>Cytophagales</taxon>
        <taxon>Chryseotaleaceae</taxon>
        <taxon>Dawidia</taxon>
    </lineage>
</organism>
<dbReference type="InterPro" id="IPR001789">
    <property type="entry name" value="Sig_transdc_resp-reg_receiver"/>
</dbReference>
<dbReference type="Gene3D" id="3.40.50.2300">
    <property type="match status" value="1"/>
</dbReference>
<dbReference type="Pfam" id="PF25601">
    <property type="entry name" value="AAA_lid_14"/>
    <property type="match status" value="1"/>
</dbReference>
<dbReference type="RefSeq" id="WP_254088870.1">
    <property type="nucleotide sequence ID" value="NZ_JAHESC010000003.1"/>
</dbReference>
<evidence type="ECO:0000256" key="2">
    <source>
        <dbReference type="ARBA" id="ARBA00022840"/>
    </source>
</evidence>
<dbReference type="GO" id="GO:0006355">
    <property type="term" value="P:regulation of DNA-templated transcription"/>
    <property type="evidence" value="ECO:0007669"/>
    <property type="project" value="InterPro"/>
</dbReference>
<dbReference type="EMBL" id="JAHESC010000003">
    <property type="protein sequence ID" value="MBT1685621.1"/>
    <property type="molecule type" value="Genomic_DNA"/>
</dbReference>
<evidence type="ECO:0000256" key="1">
    <source>
        <dbReference type="ARBA" id="ARBA00022741"/>
    </source>
</evidence>
<dbReference type="InterPro" id="IPR025944">
    <property type="entry name" value="Sigma_54_int_dom_CS"/>
</dbReference>
<dbReference type="PROSITE" id="PS50110">
    <property type="entry name" value="RESPONSE_REGULATORY"/>
    <property type="match status" value="1"/>
</dbReference>
<dbReference type="GO" id="GO:0005524">
    <property type="term" value="F:ATP binding"/>
    <property type="evidence" value="ECO:0007669"/>
    <property type="project" value="UniProtKB-KW"/>
</dbReference>
<dbReference type="InterPro" id="IPR002078">
    <property type="entry name" value="Sigma_54_int"/>
</dbReference>
<dbReference type="Pfam" id="PF00158">
    <property type="entry name" value="Sigma54_activat"/>
    <property type="match status" value="1"/>
</dbReference>
<dbReference type="PANTHER" id="PTHR32071:SF117">
    <property type="entry name" value="PTS-DEPENDENT DIHYDROXYACETONE KINASE OPERON REGULATORY PROTEIN-RELATED"/>
    <property type="match status" value="1"/>
</dbReference>
<feature type="domain" description="Sigma-54 factor interaction" evidence="7">
    <location>
        <begin position="335"/>
        <end position="564"/>
    </location>
</feature>
<accession>A0AAP2D5A4</accession>
<dbReference type="PROSITE" id="PS00675">
    <property type="entry name" value="SIGMA54_INTERACT_1"/>
    <property type="match status" value="1"/>
</dbReference>
<keyword evidence="3" id="KW-0805">Transcription regulation</keyword>
<feature type="domain" description="Response regulatory" evidence="8">
    <location>
        <begin position="4"/>
        <end position="118"/>
    </location>
</feature>
<dbReference type="Gene3D" id="3.40.50.300">
    <property type="entry name" value="P-loop containing nucleotide triphosphate hydrolases"/>
    <property type="match status" value="1"/>
</dbReference>
<reference evidence="9 10" key="1">
    <citation type="submission" date="2021-05" db="EMBL/GenBank/DDBJ databases">
        <title>A Polyphasic approach of four new species of the genus Ohtaekwangia: Ohtaekwangia histidinii sp. nov., Ohtaekwangia cretensis sp. nov., Ohtaekwangia indiensis sp. nov., Ohtaekwangia reichenbachii sp. nov. from diverse environment.</title>
        <authorList>
            <person name="Octaviana S."/>
        </authorList>
    </citation>
    <scope>NUCLEOTIDE SEQUENCE [LARGE SCALE GENOMIC DNA]</scope>
    <source>
        <strain evidence="9 10">PWU37</strain>
    </source>
</reference>
<dbReference type="GO" id="GO:0000160">
    <property type="term" value="P:phosphorelay signal transduction system"/>
    <property type="evidence" value="ECO:0007669"/>
    <property type="project" value="InterPro"/>
</dbReference>
<dbReference type="PROSITE" id="PS50045">
    <property type="entry name" value="SIGMA54_INTERACT_4"/>
    <property type="match status" value="1"/>
</dbReference>
<dbReference type="Proteomes" id="UP001319180">
    <property type="component" value="Unassembled WGS sequence"/>
</dbReference>
<evidence type="ECO:0000313" key="10">
    <source>
        <dbReference type="Proteomes" id="UP001319180"/>
    </source>
</evidence>
<evidence type="ECO:0000256" key="4">
    <source>
        <dbReference type="ARBA" id="ARBA00023125"/>
    </source>
</evidence>
<dbReference type="Pfam" id="PF00072">
    <property type="entry name" value="Response_reg"/>
    <property type="match status" value="1"/>
</dbReference>
<dbReference type="CDD" id="cd00009">
    <property type="entry name" value="AAA"/>
    <property type="match status" value="1"/>
</dbReference>
<dbReference type="FunFam" id="3.40.50.300:FF:000006">
    <property type="entry name" value="DNA-binding transcriptional regulator NtrC"/>
    <property type="match status" value="1"/>
</dbReference>
<keyword evidence="2" id="KW-0067">ATP-binding</keyword>
<evidence type="ECO:0000313" key="9">
    <source>
        <dbReference type="EMBL" id="MBT1685621.1"/>
    </source>
</evidence>
<feature type="modified residue" description="4-aspartylphosphate" evidence="6">
    <location>
        <position position="54"/>
    </location>
</feature>
<dbReference type="SMART" id="SM00382">
    <property type="entry name" value="AAA"/>
    <property type="match status" value="1"/>
</dbReference>
<dbReference type="Gene3D" id="1.10.10.60">
    <property type="entry name" value="Homeodomain-like"/>
    <property type="match status" value="1"/>
</dbReference>
<gene>
    <name evidence="9" type="ORF">KK078_03590</name>
</gene>
<dbReference type="InterPro" id="IPR025662">
    <property type="entry name" value="Sigma_54_int_dom_ATP-bd_1"/>
</dbReference>
<dbReference type="InterPro" id="IPR058031">
    <property type="entry name" value="AAA_lid_NorR"/>
</dbReference>
<dbReference type="InterPro" id="IPR027417">
    <property type="entry name" value="P-loop_NTPase"/>
</dbReference>
<dbReference type="PROSITE" id="PS00688">
    <property type="entry name" value="SIGMA54_INTERACT_3"/>
    <property type="match status" value="1"/>
</dbReference>
<name>A0AAP2D5A4_9BACT</name>
<evidence type="ECO:0000256" key="6">
    <source>
        <dbReference type="PROSITE-ProRule" id="PRU00169"/>
    </source>
</evidence>
<keyword evidence="10" id="KW-1185">Reference proteome</keyword>
<dbReference type="GO" id="GO:0003677">
    <property type="term" value="F:DNA binding"/>
    <property type="evidence" value="ECO:0007669"/>
    <property type="project" value="UniProtKB-KW"/>
</dbReference>
<dbReference type="Gene3D" id="1.10.8.60">
    <property type="match status" value="1"/>
</dbReference>
<dbReference type="PROSITE" id="PS00676">
    <property type="entry name" value="SIGMA54_INTERACT_2"/>
    <property type="match status" value="1"/>
</dbReference>
<dbReference type="InterPro" id="IPR009057">
    <property type="entry name" value="Homeodomain-like_sf"/>
</dbReference>
<keyword evidence="6" id="KW-0597">Phosphoprotein</keyword>
<dbReference type="InterPro" id="IPR025943">
    <property type="entry name" value="Sigma_54_int_dom_ATP-bd_2"/>
</dbReference>
<evidence type="ECO:0000259" key="7">
    <source>
        <dbReference type="PROSITE" id="PS50045"/>
    </source>
</evidence>
<evidence type="ECO:0000256" key="3">
    <source>
        <dbReference type="ARBA" id="ARBA00023015"/>
    </source>
</evidence>
<keyword evidence="1" id="KW-0547">Nucleotide-binding</keyword>
<keyword evidence="4" id="KW-0238">DNA-binding</keyword>
<sequence>MRDKVLIVEDQFIEANDLQLMLEKAGYQVTGIARSVQQALELIGQEKPSLVLLDIYLKGKLTGIDLAKQLREENIAFVYLSANSNQDVLAEAKATQPYGFLVKPFREKDVLAALEIARYRHEHSLESNFRREAALQKQLAGLNTRSVSWQDTIMKIGMALQPYVSFDFLRGEFKDGDPTRYTRGFLRIGFNEYQSMGVSEFLVMTGLSLPDYEVLLRSDHADPIAAVYAGRAFEELCSRRPLKKVVAGYFGMASCLSLPLYLSGGGTFYLSFYSRSADTYTGEHLTLLNRLQQSLAETVGGALAIKEATKGLETLKEVPLASGGNSTGISGFEGIVGTSHRLLNVFDSITQVAPLDTSVLILGESGTGKERVAECLHRLSPRKMKPFIKVNCAALPASLIESELFGHEKGAFTGATDKRIGKFEQASGGTILLDEIGEMPIELQVKWLRVLQEKEIERIGGSAPIKVDVRVIAATNKDLEKEVAEGRFRLDLYYRLNVFPIQLPPLRERKDDIPALADHFVRYYSRKAGKNIAGISAGVLQELQAYRWPGNVRELEHIIERSVLLTKGDTIRDVILPDQKESKHAASAPRVKTILENERDHILEVLKQCDGKIWGAGGAAELLNVPPTTLQSKMKKLGIRKEHMI</sequence>
<dbReference type="SUPFAM" id="SSF46689">
    <property type="entry name" value="Homeodomain-like"/>
    <property type="match status" value="1"/>
</dbReference>
<dbReference type="SUPFAM" id="SSF52172">
    <property type="entry name" value="CheY-like"/>
    <property type="match status" value="1"/>
</dbReference>
<comment type="caution">
    <text evidence="9">The sequence shown here is derived from an EMBL/GenBank/DDBJ whole genome shotgun (WGS) entry which is preliminary data.</text>
</comment>
<dbReference type="SUPFAM" id="SSF52540">
    <property type="entry name" value="P-loop containing nucleoside triphosphate hydrolases"/>
    <property type="match status" value="1"/>
</dbReference>
<evidence type="ECO:0000256" key="5">
    <source>
        <dbReference type="ARBA" id="ARBA00023163"/>
    </source>
</evidence>
<proteinExistence type="predicted"/>
<dbReference type="AlphaFoldDB" id="A0AAP2D5A4"/>
<dbReference type="CDD" id="cd17534">
    <property type="entry name" value="REC_DC-like"/>
    <property type="match status" value="1"/>
</dbReference>
<dbReference type="InterPro" id="IPR011006">
    <property type="entry name" value="CheY-like_superfamily"/>
</dbReference>
<protein>
    <submittedName>
        <fullName evidence="9">Sigma 54-interacting transcriptional regulator</fullName>
    </submittedName>
</protein>